<sequence>MIRRGGLTKAKTQDIGEKEMVITAWGDSGDTYSMWVRTPDCIREASKEIKVESNNVAYLMLVKILYEDNKMRNKDMYEKTKKKANLAITMAKIIIFEHLYEELECKGGCKKLYRLIKVRERRSCDMDQGKQAGMKWLTRLLNVIFRIVRLSEEWRWSIIVLLYKNKRDI</sequence>
<evidence type="ECO:0000313" key="2">
    <source>
        <dbReference type="Proteomes" id="UP001311915"/>
    </source>
</evidence>
<dbReference type="EMBL" id="JAWPEI010000003">
    <property type="protein sequence ID" value="KAK4732038.1"/>
    <property type="molecule type" value="Genomic_DNA"/>
</dbReference>
<gene>
    <name evidence="1" type="ORF">R3W88_025026</name>
</gene>
<name>A0AAV9M1V7_9SOLN</name>
<keyword evidence="2" id="KW-1185">Reference proteome</keyword>
<dbReference type="AlphaFoldDB" id="A0AAV9M1V7"/>
<accession>A0AAV9M1V7</accession>
<protein>
    <submittedName>
        <fullName evidence="1">Uncharacterized protein</fullName>
    </submittedName>
</protein>
<organism evidence="1 2">
    <name type="scientific">Solanum pinnatisectum</name>
    <name type="common">tansyleaf nightshade</name>
    <dbReference type="NCBI Taxonomy" id="50273"/>
    <lineage>
        <taxon>Eukaryota</taxon>
        <taxon>Viridiplantae</taxon>
        <taxon>Streptophyta</taxon>
        <taxon>Embryophyta</taxon>
        <taxon>Tracheophyta</taxon>
        <taxon>Spermatophyta</taxon>
        <taxon>Magnoliopsida</taxon>
        <taxon>eudicotyledons</taxon>
        <taxon>Gunneridae</taxon>
        <taxon>Pentapetalae</taxon>
        <taxon>asterids</taxon>
        <taxon>lamiids</taxon>
        <taxon>Solanales</taxon>
        <taxon>Solanaceae</taxon>
        <taxon>Solanoideae</taxon>
        <taxon>Solaneae</taxon>
        <taxon>Solanum</taxon>
    </lineage>
</organism>
<evidence type="ECO:0000313" key="1">
    <source>
        <dbReference type="EMBL" id="KAK4732038.1"/>
    </source>
</evidence>
<proteinExistence type="predicted"/>
<comment type="caution">
    <text evidence="1">The sequence shown here is derived from an EMBL/GenBank/DDBJ whole genome shotgun (WGS) entry which is preliminary data.</text>
</comment>
<dbReference type="Proteomes" id="UP001311915">
    <property type="component" value="Unassembled WGS sequence"/>
</dbReference>
<reference evidence="1 2" key="1">
    <citation type="submission" date="2023-10" db="EMBL/GenBank/DDBJ databases">
        <title>Genome-Wide Identification Analysis in wild type Solanum Pinnatisectum Reveals Some Genes Defensing Phytophthora Infestans.</title>
        <authorList>
            <person name="Sun C."/>
        </authorList>
    </citation>
    <scope>NUCLEOTIDE SEQUENCE [LARGE SCALE GENOMIC DNA]</scope>
    <source>
        <strain evidence="1">LQN</strain>
        <tissue evidence="1">Leaf</tissue>
    </source>
</reference>